<accession>U4QE71</accession>
<reference evidence="1 2" key="1">
    <citation type="submission" date="2013-09" db="EMBL/GenBank/DDBJ databases">
        <title>Draft Genome Sequence of five Lactobacillus helveticus strains CIRM-BIA 101T, 103, 104, 951 and 953 isolated from milk product.</title>
        <authorList>
            <person name="Valence F."/>
            <person name="Chuat V."/>
            <person name="Ma L."/>
            <person name="Creno S."/>
            <person name="Falentin H."/>
            <person name="Lortal S."/>
            <person name="Bizet C."/>
            <person name="Clermont D."/>
            <person name="Loux V."/>
            <person name="Bouchier C."/>
            <person name="Cousin S."/>
        </authorList>
    </citation>
    <scope>NUCLEOTIDE SEQUENCE [LARGE SCALE GENOMIC DNA]</scope>
    <source>
        <strain evidence="1 2">CIRM-BIA 953</strain>
    </source>
</reference>
<comment type="caution">
    <text evidence="1">The sequence shown here is derived from an EMBL/GenBank/DDBJ whole genome shotgun (WGS) entry which is preliminary data.</text>
</comment>
<dbReference type="Proteomes" id="UP000017243">
    <property type="component" value="Unassembled WGS sequence"/>
</dbReference>
<organism evidence="1 2">
    <name type="scientific">Lactobacillus helveticus CIRM-BIA 953</name>
    <dbReference type="NCBI Taxonomy" id="1226335"/>
    <lineage>
        <taxon>Bacteria</taxon>
        <taxon>Bacillati</taxon>
        <taxon>Bacillota</taxon>
        <taxon>Bacilli</taxon>
        <taxon>Lactobacillales</taxon>
        <taxon>Lactobacillaceae</taxon>
        <taxon>Lactobacillus</taxon>
    </lineage>
</organism>
<evidence type="ECO:0000313" key="2">
    <source>
        <dbReference type="Proteomes" id="UP000017243"/>
    </source>
</evidence>
<evidence type="ECO:0000313" key="1">
    <source>
        <dbReference type="EMBL" id="CDI41346.1"/>
    </source>
</evidence>
<name>U4QE71_LACHE</name>
<protein>
    <submittedName>
        <fullName evidence="1">Uncharacterized protein</fullName>
    </submittedName>
</protein>
<dbReference type="EMBL" id="CBUH010000007">
    <property type="protein sequence ID" value="CDI41346.1"/>
    <property type="molecule type" value="Genomic_DNA"/>
</dbReference>
<proteinExistence type="predicted"/>
<dbReference type="AlphaFoldDB" id="U4QE71"/>
<gene>
    <name evidence="1" type="ORF">LHCIRMBIA953_00997</name>
</gene>
<sequence length="40" mass="4807">MKEFEKQSNYRLIVTENYQLVRDKQLKVMKMGLDISVSDK</sequence>